<dbReference type="AlphaFoldDB" id="A0A0G1NET1"/>
<proteinExistence type="predicted"/>
<comment type="caution">
    <text evidence="1">The sequence shown here is derived from an EMBL/GenBank/DDBJ whole genome shotgun (WGS) entry which is preliminary data.</text>
</comment>
<name>A0A0G1NET1_9BACT</name>
<organism evidence="1 2">
    <name type="scientific">Candidatus Yanofskybacteria bacterium GW2011_GWA2_44_9</name>
    <dbReference type="NCBI Taxonomy" id="1619025"/>
    <lineage>
        <taxon>Bacteria</taxon>
        <taxon>Candidatus Yanofskyibacteriota</taxon>
    </lineage>
</organism>
<evidence type="ECO:0000313" key="2">
    <source>
        <dbReference type="Proteomes" id="UP000034032"/>
    </source>
</evidence>
<reference evidence="1 2" key="1">
    <citation type="journal article" date="2015" name="Nature">
        <title>rRNA introns, odd ribosomes, and small enigmatic genomes across a large radiation of phyla.</title>
        <authorList>
            <person name="Brown C.T."/>
            <person name="Hug L.A."/>
            <person name="Thomas B.C."/>
            <person name="Sharon I."/>
            <person name="Castelle C.J."/>
            <person name="Singh A."/>
            <person name="Wilkins M.J."/>
            <person name="Williams K.H."/>
            <person name="Banfield J.F."/>
        </authorList>
    </citation>
    <scope>NUCLEOTIDE SEQUENCE [LARGE SCALE GENOMIC DNA]</scope>
</reference>
<dbReference type="EMBL" id="LCJR01000002">
    <property type="protein sequence ID" value="KKT82699.1"/>
    <property type="molecule type" value="Genomic_DNA"/>
</dbReference>
<protein>
    <submittedName>
        <fullName evidence="1">Uncharacterized protein</fullName>
    </submittedName>
</protein>
<accession>A0A0G1NET1</accession>
<sequence>MIQRPGKKLKIRKSFLFITGHSLERFKERWRAVDEFDRMPTSEDEWRQKFEMTLRRSREVELPKLQRVHQLINYGREDVRFFNSKNGEWRFVAFDDERDGIVGIVIVTSIWKGREYRPSEEEDQIAW</sequence>
<evidence type="ECO:0000313" key="1">
    <source>
        <dbReference type="EMBL" id="KKT82699.1"/>
    </source>
</evidence>
<dbReference type="Proteomes" id="UP000034032">
    <property type="component" value="Unassembled WGS sequence"/>
</dbReference>
<gene>
    <name evidence="1" type="ORF">UW79_C0002G0016</name>
</gene>